<evidence type="ECO:0000313" key="2">
    <source>
        <dbReference type="EMBL" id="MBO8474485.1"/>
    </source>
</evidence>
<reference evidence="2" key="2">
    <citation type="journal article" date="2021" name="PeerJ">
        <title>Extensive microbial diversity within the chicken gut microbiome revealed by metagenomics and culture.</title>
        <authorList>
            <person name="Gilroy R."/>
            <person name="Ravi A."/>
            <person name="Getino M."/>
            <person name="Pursley I."/>
            <person name="Horton D.L."/>
            <person name="Alikhan N.F."/>
            <person name="Baker D."/>
            <person name="Gharbi K."/>
            <person name="Hall N."/>
            <person name="Watson M."/>
            <person name="Adriaenssens E.M."/>
            <person name="Foster-Nyarko E."/>
            <person name="Jarju S."/>
            <person name="Secka A."/>
            <person name="Antonio M."/>
            <person name="Oren A."/>
            <person name="Chaudhuri R.R."/>
            <person name="La Ragione R."/>
            <person name="Hildebrand F."/>
            <person name="Pallen M.J."/>
        </authorList>
    </citation>
    <scope>NUCLEOTIDE SEQUENCE</scope>
    <source>
        <strain evidence="2">B1-13419</strain>
    </source>
</reference>
<dbReference type="EMBL" id="JADIMD010000059">
    <property type="protein sequence ID" value="MBO8474485.1"/>
    <property type="molecule type" value="Genomic_DNA"/>
</dbReference>
<dbReference type="PANTHER" id="PTHR31061">
    <property type="entry name" value="LD22376P"/>
    <property type="match status" value="1"/>
</dbReference>
<feature type="transmembrane region" description="Helical" evidence="1">
    <location>
        <begin position="21"/>
        <end position="42"/>
    </location>
</feature>
<feature type="transmembrane region" description="Helical" evidence="1">
    <location>
        <begin position="245"/>
        <end position="265"/>
    </location>
</feature>
<gene>
    <name evidence="2" type="ORF">IAB91_04230</name>
</gene>
<evidence type="ECO:0000313" key="3">
    <source>
        <dbReference type="Proteomes" id="UP000823757"/>
    </source>
</evidence>
<organism evidence="2 3">
    <name type="scientific">Candidatus Cryptobacteroides faecigallinarum</name>
    <dbReference type="NCBI Taxonomy" id="2840763"/>
    <lineage>
        <taxon>Bacteria</taxon>
        <taxon>Pseudomonadati</taxon>
        <taxon>Bacteroidota</taxon>
        <taxon>Bacteroidia</taxon>
        <taxon>Bacteroidales</taxon>
        <taxon>Candidatus Cryptobacteroides</taxon>
    </lineage>
</organism>
<keyword evidence="1" id="KW-0472">Membrane</keyword>
<accession>A0A9D9NIE1</accession>
<evidence type="ECO:0000256" key="1">
    <source>
        <dbReference type="SAM" id="Phobius"/>
    </source>
</evidence>
<feature type="transmembrane region" description="Helical" evidence="1">
    <location>
        <begin position="305"/>
        <end position="324"/>
    </location>
</feature>
<feature type="transmembrane region" description="Helical" evidence="1">
    <location>
        <begin position="129"/>
        <end position="147"/>
    </location>
</feature>
<name>A0A9D9NIE1_9BACT</name>
<keyword evidence="1" id="KW-1133">Transmembrane helix</keyword>
<protein>
    <submittedName>
        <fullName evidence="2">DUF5009 domain-containing protein</fullName>
    </submittedName>
</protein>
<feature type="transmembrane region" description="Helical" evidence="1">
    <location>
        <begin position="271"/>
        <end position="293"/>
    </location>
</feature>
<sequence length="374" mass="41430">MENLVDKKSGRLVSLDALRGFDMLFIMGLAPLVVSVCSLFPGGESCWLAGTMDHAQWHGFNHHDTIFPLFLFIAGISFPFSYAKQQANGASRGRIYLKIFRRAIALVLLGLVYNGLFNLDFKDLRVASVLGRIGVAWMVAALLFINLRTRTRAVIAALILVGYWLLLWLVPAPDAPAGADPFSFEYNLAGYVDRLLLPGAVYYGTFDPEGILSTLPAVVTAMLGMFTGEFVRLPESSVSGRRKALYMFLAAVAFLAVGLLWNTVFPVNKKLWTSSFVCVVASYSLGLFSLFYYLADVRKWQGWTLFFRVVGLNSITIYLAQVIVDFGGISDFFLGGLAGLCSPQWGAVINGAGYMAVCWLFLYFLYKHKVFLKV</sequence>
<dbReference type="AlphaFoldDB" id="A0A9D9NIE1"/>
<comment type="caution">
    <text evidence="2">The sequence shown here is derived from an EMBL/GenBank/DDBJ whole genome shotgun (WGS) entry which is preliminary data.</text>
</comment>
<feature type="transmembrane region" description="Helical" evidence="1">
    <location>
        <begin position="66"/>
        <end position="83"/>
    </location>
</feature>
<feature type="transmembrane region" description="Helical" evidence="1">
    <location>
        <begin position="211"/>
        <end position="233"/>
    </location>
</feature>
<dbReference type="PANTHER" id="PTHR31061:SF24">
    <property type="entry name" value="LD22376P"/>
    <property type="match status" value="1"/>
</dbReference>
<dbReference type="Proteomes" id="UP000823757">
    <property type="component" value="Unassembled WGS sequence"/>
</dbReference>
<feature type="transmembrane region" description="Helical" evidence="1">
    <location>
        <begin position="154"/>
        <end position="171"/>
    </location>
</feature>
<reference evidence="2" key="1">
    <citation type="submission" date="2020-10" db="EMBL/GenBank/DDBJ databases">
        <authorList>
            <person name="Gilroy R."/>
        </authorList>
    </citation>
    <scope>NUCLEOTIDE SEQUENCE</scope>
    <source>
        <strain evidence="2">B1-13419</strain>
    </source>
</reference>
<feature type="transmembrane region" description="Helical" evidence="1">
    <location>
        <begin position="344"/>
        <end position="366"/>
    </location>
</feature>
<keyword evidence="1" id="KW-0812">Transmembrane</keyword>
<feature type="transmembrane region" description="Helical" evidence="1">
    <location>
        <begin position="95"/>
        <end position="117"/>
    </location>
</feature>
<proteinExistence type="predicted"/>